<proteinExistence type="predicted"/>
<evidence type="ECO:0000313" key="1">
    <source>
        <dbReference type="EMBL" id="RNL83713.1"/>
    </source>
</evidence>
<dbReference type="AlphaFoldDB" id="A0A3N0E7C6"/>
<dbReference type="Proteomes" id="UP000267469">
    <property type="component" value="Unassembled WGS sequence"/>
</dbReference>
<name>A0A3N0E7C6_SINP1</name>
<accession>A0A3N0E7C6</accession>
<comment type="caution">
    <text evidence="1">The sequence shown here is derived from an EMBL/GenBank/DDBJ whole genome shotgun (WGS) entry which is preliminary data.</text>
</comment>
<gene>
    <name evidence="1" type="ORF">ED312_14610</name>
</gene>
<dbReference type="EMBL" id="RJTM01000102">
    <property type="protein sequence ID" value="RNL83713.1"/>
    <property type="molecule type" value="Genomic_DNA"/>
</dbReference>
<evidence type="ECO:0000313" key="2">
    <source>
        <dbReference type="Proteomes" id="UP000267469"/>
    </source>
</evidence>
<protein>
    <submittedName>
        <fullName evidence="1">Addiction module family protein</fullName>
    </submittedName>
</protein>
<reference evidence="1 2" key="1">
    <citation type="submission" date="2018-10" db="EMBL/GenBank/DDBJ databases">
        <title>Sinomicrobium pectinilyticum sp. nov., a pectinase-producing bacterium isolated from alkaline and saline soil, and emended description of the genus Sinomicrobium.</title>
        <authorList>
            <person name="Cheng B."/>
            <person name="Li C."/>
            <person name="Lai Q."/>
            <person name="Du M."/>
            <person name="Shao Z."/>
            <person name="Xu P."/>
            <person name="Yang C."/>
        </authorList>
    </citation>
    <scope>NUCLEOTIDE SEQUENCE [LARGE SCALE GENOMIC DNA]</scope>
    <source>
        <strain evidence="1 2">5DNS001</strain>
    </source>
</reference>
<keyword evidence="2" id="KW-1185">Reference proteome</keyword>
<sequence>MDTSMDLRNRIRKYIEHADERILKIFNAIIETETEEPGLTRSHKEIIDIRLKHHRENPADGKDWDDIKASLKQQYGL</sequence>
<organism evidence="1 2">
    <name type="scientific">Sinomicrobium pectinilyticum</name>
    <dbReference type="NCBI Taxonomy" id="1084421"/>
    <lineage>
        <taxon>Bacteria</taxon>
        <taxon>Pseudomonadati</taxon>
        <taxon>Bacteroidota</taxon>
        <taxon>Flavobacteriia</taxon>
        <taxon>Flavobacteriales</taxon>
        <taxon>Flavobacteriaceae</taxon>
        <taxon>Sinomicrobium</taxon>
    </lineage>
</organism>
<dbReference type="OrthoDB" id="827658at2"/>
<dbReference type="RefSeq" id="WP_123216763.1">
    <property type="nucleotide sequence ID" value="NZ_RJTM01000102.1"/>
</dbReference>